<proteinExistence type="predicted"/>
<accession>A0ABV0FRD4</accession>
<name>A0ABV0FRD4_9GAMM</name>
<reference evidence="2 3" key="1">
    <citation type="submission" date="2024-05" db="EMBL/GenBank/DDBJ databases">
        <title>Genome sequencing of Marine Estuary Bacteria, Shewanella vesiculosa and S. baltica, and Pseudomonas syringae.</title>
        <authorList>
            <person name="Gurung A."/>
            <person name="Maclea K.S."/>
        </authorList>
    </citation>
    <scope>NUCLEOTIDE SEQUENCE [LARGE SCALE GENOMIC DNA]</scope>
    <source>
        <strain evidence="2 3">1A</strain>
    </source>
</reference>
<organism evidence="2 3">
    <name type="scientific">Shewanella vesiculosa</name>
    <dbReference type="NCBI Taxonomy" id="518738"/>
    <lineage>
        <taxon>Bacteria</taxon>
        <taxon>Pseudomonadati</taxon>
        <taxon>Pseudomonadota</taxon>
        <taxon>Gammaproteobacteria</taxon>
        <taxon>Alteromonadales</taxon>
        <taxon>Shewanellaceae</taxon>
        <taxon>Shewanella</taxon>
    </lineage>
</organism>
<comment type="caution">
    <text evidence="2">The sequence shown here is derived from an EMBL/GenBank/DDBJ whole genome shotgun (WGS) entry which is preliminary data.</text>
</comment>
<evidence type="ECO:0000313" key="2">
    <source>
        <dbReference type="EMBL" id="MEO3683395.1"/>
    </source>
</evidence>
<feature type="chain" id="PRO_5045177637" evidence="1">
    <location>
        <begin position="26"/>
        <end position="414"/>
    </location>
</feature>
<sequence length="414" mass="46875">MSAVKFSIKICLLIAFISCGTYSYATPNNQLPQLLQISQDRLKATQANKMSTNDVRGVELSSSTWLSGLPSINLSYLSDLDNSNIYEQEVSLNLPIKSFSLHSSDKQLRQLTQDLQGQQVALQRLYLSGLLRQSMWEHRIASVKLSQLNRKATLLEKLHTQQKQLSDAGELPLVNLLLLERERVDIDLAQIDLKQQQADALSLFRSLTGRNEMPEQIEEQLHPVSVPDSGNPDAVNTALMQHPLWRLQSLQQQQQLLMIKSQQAGEQDPWTVSLTAKETAGDQFNDQHLGLGISVPLSFGSALSQSDLSIWQKDYQEQSLNSERIYLELKTQTEKLAMQQQSLRQQQALLQRGLSLSRTITEHLAKVKDHNQIGYEIWLRRYMDALDTESQLALNQVTQQQLHSQQLQALGISL</sequence>
<dbReference type="GeneID" id="90571456"/>
<evidence type="ECO:0000313" key="3">
    <source>
        <dbReference type="Proteomes" id="UP001477278"/>
    </source>
</evidence>
<feature type="signal peptide" evidence="1">
    <location>
        <begin position="1"/>
        <end position="25"/>
    </location>
</feature>
<dbReference type="EMBL" id="JBDPZN010000005">
    <property type="protein sequence ID" value="MEO3683395.1"/>
    <property type="molecule type" value="Genomic_DNA"/>
</dbReference>
<dbReference type="Proteomes" id="UP001477278">
    <property type="component" value="Unassembled WGS sequence"/>
</dbReference>
<keyword evidence="3" id="KW-1185">Reference proteome</keyword>
<protein>
    <submittedName>
        <fullName evidence="2">Metal transporter</fullName>
    </submittedName>
</protein>
<dbReference type="Gene3D" id="1.20.1600.10">
    <property type="entry name" value="Outer membrane efflux proteins (OEP)"/>
    <property type="match status" value="1"/>
</dbReference>
<gene>
    <name evidence="2" type="ORF">ABHN84_13975</name>
</gene>
<evidence type="ECO:0000256" key="1">
    <source>
        <dbReference type="SAM" id="SignalP"/>
    </source>
</evidence>
<keyword evidence="1" id="KW-0732">Signal</keyword>
<dbReference type="SUPFAM" id="SSF56954">
    <property type="entry name" value="Outer membrane efflux proteins (OEP)"/>
    <property type="match status" value="1"/>
</dbReference>
<dbReference type="RefSeq" id="WP_273058685.1">
    <property type="nucleotide sequence ID" value="NZ_JAACRJ010000012.1"/>
</dbReference>